<feature type="transmembrane region" description="Helical" evidence="7">
    <location>
        <begin position="93"/>
        <end position="111"/>
    </location>
</feature>
<dbReference type="InterPro" id="IPR000462">
    <property type="entry name" value="CDP-OH_P_trans"/>
</dbReference>
<dbReference type="eggNOG" id="KOG2877">
    <property type="taxonomic scope" value="Eukaryota"/>
</dbReference>
<name>C1DY10_MICCC</name>
<dbReference type="STRING" id="296587.C1DY10"/>
<evidence type="ECO:0000256" key="2">
    <source>
        <dbReference type="ARBA" id="ARBA00010441"/>
    </source>
</evidence>
<dbReference type="GO" id="GO:0016020">
    <property type="term" value="C:membrane"/>
    <property type="evidence" value="ECO:0007669"/>
    <property type="project" value="UniProtKB-SubCell"/>
</dbReference>
<dbReference type="GO" id="GO:0008654">
    <property type="term" value="P:phospholipid biosynthetic process"/>
    <property type="evidence" value="ECO:0007669"/>
    <property type="project" value="InterPro"/>
</dbReference>
<feature type="non-terminal residue" evidence="8">
    <location>
        <position position="140"/>
    </location>
</feature>
<dbReference type="GeneID" id="8241281"/>
<dbReference type="OMA" id="WTISPCC"/>
<dbReference type="Gene3D" id="1.20.120.1760">
    <property type="match status" value="1"/>
</dbReference>
<dbReference type="InterPro" id="IPR043130">
    <property type="entry name" value="CDP-OH_PTrfase_TM_dom"/>
</dbReference>
<proteinExistence type="inferred from homology"/>
<evidence type="ECO:0008006" key="10">
    <source>
        <dbReference type="Google" id="ProtNLM"/>
    </source>
</evidence>
<sequence length="140" mass="15317">MFAYKCSECCGDPPGRPHPRASATRCAQVRSYRYTSPEDSVLEKLFLQRFWNFGVRFFPTWFAPNLMTTVGLVFALGAYGTLLWHSPDLDGSLPAWAAVACAAMLFVYQTMDGMDGKQARRTGAGSPLGEVTDHGADAIA</sequence>
<dbReference type="GO" id="GO:0016780">
    <property type="term" value="F:phosphotransferase activity, for other substituted phosphate groups"/>
    <property type="evidence" value="ECO:0007669"/>
    <property type="project" value="InterPro"/>
</dbReference>
<keyword evidence="4 7" id="KW-0472">Membrane</keyword>
<evidence type="ECO:0000256" key="4">
    <source>
        <dbReference type="ARBA" id="ARBA00023136"/>
    </source>
</evidence>
<evidence type="ECO:0000256" key="5">
    <source>
        <dbReference type="RuleBase" id="RU003750"/>
    </source>
</evidence>
<keyword evidence="7" id="KW-1133">Transmembrane helix</keyword>
<keyword evidence="3 5" id="KW-0808">Transferase</keyword>
<feature type="compositionally biased region" description="Basic and acidic residues" evidence="6">
    <location>
        <begin position="131"/>
        <end position="140"/>
    </location>
</feature>
<dbReference type="AlphaFoldDB" id="C1DY10"/>
<dbReference type="RefSeq" id="XP_002499605.1">
    <property type="nucleotide sequence ID" value="XM_002499559.1"/>
</dbReference>
<keyword evidence="7" id="KW-0812">Transmembrane</keyword>
<dbReference type="InParanoid" id="C1DY10"/>
<evidence type="ECO:0000256" key="1">
    <source>
        <dbReference type="ARBA" id="ARBA00004370"/>
    </source>
</evidence>
<dbReference type="InterPro" id="IPR014472">
    <property type="entry name" value="CHOPT"/>
</dbReference>
<organism evidence="8 9">
    <name type="scientific">Micromonas commoda (strain RCC299 / NOUM17 / CCMP2709)</name>
    <name type="common">Picoplanktonic green alga</name>
    <dbReference type="NCBI Taxonomy" id="296587"/>
    <lineage>
        <taxon>Eukaryota</taxon>
        <taxon>Viridiplantae</taxon>
        <taxon>Chlorophyta</taxon>
        <taxon>Mamiellophyceae</taxon>
        <taxon>Mamiellales</taxon>
        <taxon>Mamiellaceae</taxon>
        <taxon>Micromonas</taxon>
    </lineage>
</organism>
<accession>C1DY10</accession>
<dbReference type="PANTHER" id="PTHR10414">
    <property type="entry name" value="ETHANOLAMINEPHOSPHOTRANSFERASE"/>
    <property type="match status" value="1"/>
</dbReference>
<feature type="region of interest" description="Disordered" evidence="6">
    <location>
        <begin position="118"/>
        <end position="140"/>
    </location>
</feature>
<evidence type="ECO:0000313" key="9">
    <source>
        <dbReference type="Proteomes" id="UP000002009"/>
    </source>
</evidence>
<evidence type="ECO:0000256" key="7">
    <source>
        <dbReference type="SAM" id="Phobius"/>
    </source>
</evidence>
<protein>
    <recommendedName>
        <fullName evidence="10">CDP-alcohol phosphatidyltransferase</fullName>
    </recommendedName>
</protein>
<evidence type="ECO:0000313" key="8">
    <source>
        <dbReference type="EMBL" id="ACO60863.1"/>
    </source>
</evidence>
<dbReference type="PANTHER" id="PTHR10414:SF37">
    <property type="entry name" value="BB IN A BOXCAR, ISOFORM C"/>
    <property type="match status" value="1"/>
</dbReference>
<dbReference type="OrthoDB" id="196717at2759"/>
<feature type="transmembrane region" description="Helical" evidence="7">
    <location>
        <begin position="66"/>
        <end position="87"/>
    </location>
</feature>
<dbReference type="Pfam" id="PF01066">
    <property type="entry name" value="CDP-OH_P_transf"/>
    <property type="match status" value="1"/>
</dbReference>
<dbReference type="Proteomes" id="UP000002009">
    <property type="component" value="Chromosome 2"/>
</dbReference>
<evidence type="ECO:0000256" key="6">
    <source>
        <dbReference type="SAM" id="MobiDB-lite"/>
    </source>
</evidence>
<dbReference type="KEGG" id="mis:MICPUN_78924"/>
<evidence type="ECO:0000256" key="3">
    <source>
        <dbReference type="ARBA" id="ARBA00022679"/>
    </source>
</evidence>
<comment type="similarity">
    <text evidence="2 5">Belongs to the CDP-alcohol phosphatidyltransferase class-I family.</text>
</comment>
<dbReference type="EMBL" id="CP001323">
    <property type="protein sequence ID" value="ACO60863.1"/>
    <property type="molecule type" value="Genomic_DNA"/>
</dbReference>
<comment type="subcellular location">
    <subcellularLocation>
        <location evidence="1">Membrane</location>
    </subcellularLocation>
</comment>
<gene>
    <name evidence="8" type="ORF">MICPUN_78924</name>
</gene>
<reference evidence="8 9" key="1">
    <citation type="journal article" date="2009" name="Science">
        <title>Green evolution and dynamic adaptations revealed by genomes of the marine picoeukaryotes Micromonas.</title>
        <authorList>
            <person name="Worden A.Z."/>
            <person name="Lee J.H."/>
            <person name="Mock T."/>
            <person name="Rouze P."/>
            <person name="Simmons M.P."/>
            <person name="Aerts A.L."/>
            <person name="Allen A.E."/>
            <person name="Cuvelier M.L."/>
            <person name="Derelle E."/>
            <person name="Everett M.V."/>
            <person name="Foulon E."/>
            <person name="Grimwood J."/>
            <person name="Gundlach H."/>
            <person name="Henrissat B."/>
            <person name="Napoli C."/>
            <person name="McDonald S.M."/>
            <person name="Parker M.S."/>
            <person name="Rombauts S."/>
            <person name="Salamov A."/>
            <person name="Von Dassow P."/>
            <person name="Badger J.H."/>
            <person name="Coutinho P.M."/>
            <person name="Demir E."/>
            <person name="Dubchak I."/>
            <person name="Gentemann C."/>
            <person name="Eikrem W."/>
            <person name="Gready J.E."/>
            <person name="John U."/>
            <person name="Lanier W."/>
            <person name="Lindquist E.A."/>
            <person name="Lucas S."/>
            <person name="Mayer K.F."/>
            <person name="Moreau H."/>
            <person name="Not F."/>
            <person name="Otillar R."/>
            <person name="Panaud O."/>
            <person name="Pangilinan J."/>
            <person name="Paulsen I."/>
            <person name="Piegu B."/>
            <person name="Poliakov A."/>
            <person name="Robbens S."/>
            <person name="Schmutz J."/>
            <person name="Toulza E."/>
            <person name="Wyss T."/>
            <person name="Zelensky A."/>
            <person name="Zhou K."/>
            <person name="Armbrust E.V."/>
            <person name="Bhattacharya D."/>
            <person name="Goodenough U.W."/>
            <person name="Van de Peer Y."/>
            <person name="Grigoriev I.V."/>
        </authorList>
    </citation>
    <scope>NUCLEOTIDE SEQUENCE [LARGE SCALE GENOMIC DNA]</scope>
    <source>
        <strain evidence="9">RCC299 / NOUM17</strain>
    </source>
</reference>
<dbReference type="InterPro" id="IPR048254">
    <property type="entry name" value="CDP_ALCOHOL_P_TRANSF_CS"/>
</dbReference>
<keyword evidence="9" id="KW-1185">Reference proteome</keyword>
<dbReference type="PROSITE" id="PS00379">
    <property type="entry name" value="CDP_ALCOHOL_P_TRANSF"/>
    <property type="match status" value="1"/>
</dbReference>